<organism evidence="2 3">
    <name type="scientific">Halobacillus trueperi</name>
    <dbReference type="NCBI Taxonomy" id="156205"/>
    <lineage>
        <taxon>Bacteria</taxon>
        <taxon>Bacillati</taxon>
        <taxon>Bacillota</taxon>
        <taxon>Bacilli</taxon>
        <taxon>Bacillales</taxon>
        <taxon>Bacillaceae</taxon>
        <taxon>Halobacillus</taxon>
    </lineage>
</organism>
<evidence type="ECO:0000313" key="3">
    <source>
        <dbReference type="Proteomes" id="UP000257032"/>
    </source>
</evidence>
<reference evidence="2 3" key="1">
    <citation type="submission" date="2018-08" db="EMBL/GenBank/DDBJ databases">
        <title>Genome sequence of strict halophilic Halobacillus trueperi SS1 isolated from Lunsu, a salty water body of North West Himalayas.</title>
        <authorList>
            <person name="Gupta S."/>
            <person name="Sharma P."/>
            <person name="Dev K."/>
            <person name="Baumler D."/>
            <person name="Sourirajan A."/>
        </authorList>
    </citation>
    <scope>NUCLEOTIDE SEQUENCE [LARGE SCALE GENOMIC DNA]</scope>
    <source>
        <strain evidence="2 3">SS1</strain>
    </source>
</reference>
<sequence>MTNNSGIFVGPNTQTHWEAQEKQNAALGTVVGDGNIISYNVNVIHDNDEIDMPITKMARPSKKENGADQSSG</sequence>
<gene>
    <name evidence="2" type="ORF">DXT76_02670</name>
</gene>
<protein>
    <submittedName>
        <fullName evidence="2">Uncharacterized protein</fullName>
    </submittedName>
</protein>
<proteinExistence type="predicted"/>
<accession>A0A3D8VTV2</accession>
<feature type="region of interest" description="Disordered" evidence="1">
    <location>
        <begin position="53"/>
        <end position="72"/>
    </location>
</feature>
<dbReference type="EMBL" id="QTLC01000018">
    <property type="protein sequence ID" value="RDY72278.1"/>
    <property type="molecule type" value="Genomic_DNA"/>
</dbReference>
<evidence type="ECO:0000313" key="2">
    <source>
        <dbReference type="EMBL" id="RDY72278.1"/>
    </source>
</evidence>
<name>A0A3D8VTV2_9BACI</name>
<comment type="caution">
    <text evidence="2">The sequence shown here is derived from an EMBL/GenBank/DDBJ whole genome shotgun (WGS) entry which is preliminary data.</text>
</comment>
<dbReference type="Proteomes" id="UP000257032">
    <property type="component" value="Unassembled WGS sequence"/>
</dbReference>
<dbReference type="RefSeq" id="WP_089652031.1">
    <property type="nucleotide sequence ID" value="NZ_QTLC01000018.1"/>
</dbReference>
<dbReference type="AlphaFoldDB" id="A0A3D8VTV2"/>
<evidence type="ECO:0000256" key="1">
    <source>
        <dbReference type="SAM" id="MobiDB-lite"/>
    </source>
</evidence>